<dbReference type="InterPro" id="IPR000297">
    <property type="entry name" value="PPIase_PpiC"/>
</dbReference>
<keyword evidence="4 6" id="KW-0697">Rotamase</keyword>
<evidence type="ECO:0000256" key="4">
    <source>
        <dbReference type="ARBA" id="ARBA00023110"/>
    </source>
</evidence>
<protein>
    <recommendedName>
        <fullName evidence="3">peptidylprolyl isomerase</fullName>
        <ecNumber evidence="3">5.2.1.8</ecNumber>
    </recommendedName>
</protein>
<proteinExistence type="inferred from homology"/>
<reference evidence="8" key="1">
    <citation type="submission" date="2024-05" db="EMBL/GenBank/DDBJ databases">
        <authorList>
            <person name="Yang L."/>
            <person name="Pan L."/>
        </authorList>
    </citation>
    <scope>NUCLEOTIDE SEQUENCE</scope>
    <source>
        <strain evidence="8">FCG-7</strain>
    </source>
</reference>
<dbReference type="Gene3D" id="3.10.50.40">
    <property type="match status" value="1"/>
</dbReference>
<dbReference type="InterPro" id="IPR050245">
    <property type="entry name" value="PrsA_foldase"/>
</dbReference>
<dbReference type="PROSITE" id="PS01096">
    <property type="entry name" value="PPIC_PPIASE_1"/>
    <property type="match status" value="1"/>
</dbReference>
<dbReference type="RefSeq" id="WP_348946141.1">
    <property type="nucleotide sequence ID" value="NZ_CP157355.1"/>
</dbReference>
<feature type="domain" description="PpiC" evidence="7">
    <location>
        <begin position="92"/>
        <end position="192"/>
    </location>
</feature>
<evidence type="ECO:0000256" key="6">
    <source>
        <dbReference type="PROSITE-ProRule" id="PRU00278"/>
    </source>
</evidence>
<name>A0AAU7FEF7_9NEIS</name>
<organism evidence="8">
    <name type="scientific">Chitinibacter mangrovi</name>
    <dbReference type="NCBI Taxonomy" id="3153927"/>
    <lineage>
        <taxon>Bacteria</taxon>
        <taxon>Pseudomonadati</taxon>
        <taxon>Pseudomonadota</taxon>
        <taxon>Betaproteobacteria</taxon>
        <taxon>Neisseriales</taxon>
        <taxon>Chitinibacteraceae</taxon>
        <taxon>Chitinibacter</taxon>
    </lineage>
</organism>
<evidence type="ECO:0000256" key="5">
    <source>
        <dbReference type="ARBA" id="ARBA00023235"/>
    </source>
</evidence>
<dbReference type="PANTHER" id="PTHR47245:SF2">
    <property type="entry name" value="PEPTIDYL-PROLYL CIS-TRANS ISOMERASE HP_0175-RELATED"/>
    <property type="match status" value="1"/>
</dbReference>
<dbReference type="AlphaFoldDB" id="A0AAU7FEF7"/>
<accession>A0AAU7FEF7</accession>
<gene>
    <name evidence="8" type="ORF">ABHF33_06465</name>
</gene>
<comment type="catalytic activity">
    <reaction evidence="1">
        <text>[protein]-peptidylproline (omega=180) = [protein]-peptidylproline (omega=0)</text>
        <dbReference type="Rhea" id="RHEA:16237"/>
        <dbReference type="Rhea" id="RHEA-COMP:10747"/>
        <dbReference type="Rhea" id="RHEA-COMP:10748"/>
        <dbReference type="ChEBI" id="CHEBI:83833"/>
        <dbReference type="ChEBI" id="CHEBI:83834"/>
        <dbReference type="EC" id="5.2.1.8"/>
    </reaction>
</comment>
<dbReference type="InterPro" id="IPR046357">
    <property type="entry name" value="PPIase_dom_sf"/>
</dbReference>
<evidence type="ECO:0000256" key="3">
    <source>
        <dbReference type="ARBA" id="ARBA00013194"/>
    </source>
</evidence>
<dbReference type="EMBL" id="CP157355">
    <property type="protein sequence ID" value="XBM01904.1"/>
    <property type="molecule type" value="Genomic_DNA"/>
</dbReference>
<keyword evidence="5 6" id="KW-0413">Isomerase</keyword>
<dbReference type="GO" id="GO:0003755">
    <property type="term" value="F:peptidyl-prolyl cis-trans isomerase activity"/>
    <property type="evidence" value="ECO:0007669"/>
    <property type="project" value="UniProtKB-KW"/>
</dbReference>
<dbReference type="SUPFAM" id="SSF54534">
    <property type="entry name" value="FKBP-like"/>
    <property type="match status" value="1"/>
</dbReference>
<evidence type="ECO:0000259" key="7">
    <source>
        <dbReference type="PROSITE" id="PS50198"/>
    </source>
</evidence>
<dbReference type="KEGG" id="cmav:ABHF33_06465"/>
<dbReference type="PROSITE" id="PS50198">
    <property type="entry name" value="PPIC_PPIASE_2"/>
    <property type="match status" value="1"/>
</dbReference>
<dbReference type="PANTHER" id="PTHR47245">
    <property type="entry name" value="PEPTIDYLPROLYL ISOMERASE"/>
    <property type="match status" value="1"/>
</dbReference>
<evidence type="ECO:0000256" key="1">
    <source>
        <dbReference type="ARBA" id="ARBA00000971"/>
    </source>
</evidence>
<dbReference type="InterPro" id="IPR023058">
    <property type="entry name" value="PPIase_PpiC_CS"/>
</dbReference>
<sequence>MAIIVNGVEIKEDMIASEQGNHTEAPSARDAAIQELILRELLLQKATAAGIHTETAEEAIGTLLENEIKVTEADEAACQAFYDNNPESFTRGEMAVASHILFPLGEGLAASLAKSKAEGVLAEVQANPALFAALASEHSTCPSGKQGGSLGQFGRGQMVPEFEAAVFATEAGQITPALVETQFGYHIIQVNERSSGDKVSFEEVKERLQAFLTDMAGRKMMHDYLAKLVADAKIEGYSLPAMS</sequence>
<evidence type="ECO:0000256" key="2">
    <source>
        <dbReference type="ARBA" id="ARBA00007656"/>
    </source>
</evidence>
<dbReference type="InterPro" id="IPR027304">
    <property type="entry name" value="Trigger_fact/SurA_dom_sf"/>
</dbReference>
<evidence type="ECO:0000313" key="8">
    <source>
        <dbReference type="EMBL" id="XBM01904.1"/>
    </source>
</evidence>
<comment type="similarity">
    <text evidence="2">Belongs to the PpiC/parvulin rotamase family.</text>
</comment>
<dbReference type="EC" id="5.2.1.8" evidence="3"/>
<dbReference type="SUPFAM" id="SSF109998">
    <property type="entry name" value="Triger factor/SurA peptide-binding domain-like"/>
    <property type="match status" value="1"/>
</dbReference>
<dbReference type="Pfam" id="PF13616">
    <property type="entry name" value="Rotamase_3"/>
    <property type="match status" value="1"/>
</dbReference>